<gene>
    <name evidence="1" type="ORF">PYW08_014394</name>
</gene>
<comment type="caution">
    <text evidence="1">The sequence shown here is derived from an EMBL/GenBank/DDBJ whole genome shotgun (WGS) entry which is preliminary data.</text>
</comment>
<accession>A0ACC2RA23</accession>
<dbReference type="EMBL" id="CM056781">
    <property type="protein sequence ID" value="KAJ8735144.1"/>
    <property type="molecule type" value="Genomic_DNA"/>
</dbReference>
<name>A0ACC2RA23_9NEOP</name>
<dbReference type="Proteomes" id="UP001231649">
    <property type="component" value="Chromosome 5"/>
</dbReference>
<proteinExistence type="predicted"/>
<sequence length="234" mass="27076">MSEQSVAGSPDQEEKLKPIETLVFLDMIPHSDNPIKITTIIMFAMPREHFPKSDTEDHKAPRDDLVLFFRDESDFSAVNIIDAFIRRQKSPVCLFSHNGNRYDFPLLMLKFNNANVSLPDDVMCADSSYAFYDIRELEPEQYGNAVRTVFYEGNPRPEASYKLWDVFEKYKDLVEVNCSNLNRPTHDILAALAISMFSSQKLLNWVDKKQRRFSEVEPTDLLYPILNQTSHLNS</sequence>
<organism evidence="1 2">
    <name type="scientific">Mythimna loreyi</name>
    <dbReference type="NCBI Taxonomy" id="667449"/>
    <lineage>
        <taxon>Eukaryota</taxon>
        <taxon>Metazoa</taxon>
        <taxon>Ecdysozoa</taxon>
        <taxon>Arthropoda</taxon>
        <taxon>Hexapoda</taxon>
        <taxon>Insecta</taxon>
        <taxon>Pterygota</taxon>
        <taxon>Neoptera</taxon>
        <taxon>Endopterygota</taxon>
        <taxon>Lepidoptera</taxon>
        <taxon>Glossata</taxon>
        <taxon>Ditrysia</taxon>
        <taxon>Noctuoidea</taxon>
        <taxon>Noctuidae</taxon>
        <taxon>Noctuinae</taxon>
        <taxon>Hadenini</taxon>
        <taxon>Mythimna</taxon>
    </lineage>
</organism>
<evidence type="ECO:0000313" key="1">
    <source>
        <dbReference type="EMBL" id="KAJ8735144.1"/>
    </source>
</evidence>
<protein>
    <submittedName>
        <fullName evidence="1">Uncharacterized protein</fullName>
    </submittedName>
</protein>
<keyword evidence="2" id="KW-1185">Reference proteome</keyword>
<reference evidence="1" key="1">
    <citation type="submission" date="2023-03" db="EMBL/GenBank/DDBJ databases">
        <title>Chromosome-level genomes of two armyworms, Mythimna separata and Mythimna loreyi, provide insights into the biosynthesis and reception of sex pheromones.</title>
        <authorList>
            <person name="Zhao H."/>
        </authorList>
    </citation>
    <scope>NUCLEOTIDE SEQUENCE</scope>
    <source>
        <strain evidence="1">BeijingLab</strain>
    </source>
</reference>
<evidence type="ECO:0000313" key="2">
    <source>
        <dbReference type="Proteomes" id="UP001231649"/>
    </source>
</evidence>